<dbReference type="InterPro" id="IPR023299">
    <property type="entry name" value="ATPase_P-typ_cyto_dom_N"/>
</dbReference>
<keyword evidence="15 18" id="KW-1133">Transmembrane helix</keyword>
<comment type="caution">
    <text evidence="18">Lacks conserved residue(s) required for the propagation of feature annotation.</text>
</comment>
<dbReference type="FunFam" id="2.70.150.10:FF:000001">
    <property type="entry name" value="Calcium-transporting ATPase"/>
    <property type="match status" value="1"/>
</dbReference>
<dbReference type="NCBIfam" id="TIGR01517">
    <property type="entry name" value="ATPase-IIB_Ca"/>
    <property type="match status" value="1"/>
</dbReference>
<dbReference type="GO" id="GO:0005388">
    <property type="term" value="F:P-type calcium transporter activity"/>
    <property type="evidence" value="ECO:0007669"/>
    <property type="project" value="UniProtKB-EC"/>
</dbReference>
<dbReference type="InterPro" id="IPR044492">
    <property type="entry name" value="P_typ_ATPase_HD_dom"/>
</dbReference>
<keyword evidence="9 18" id="KW-0547">Nucleotide-binding</keyword>
<dbReference type="AlphaFoldDB" id="A0A8C0D0N4"/>
<dbReference type="PANTHER" id="PTHR24093:SF377">
    <property type="entry name" value="PLASMA MEMBRANE CALCIUM-TRANSPORTING ATPASE 2"/>
    <property type="match status" value="1"/>
</dbReference>
<feature type="transmembrane region" description="Helical" evidence="18">
    <location>
        <begin position="412"/>
        <end position="438"/>
    </location>
</feature>
<feature type="transmembrane region" description="Helical" evidence="18">
    <location>
        <begin position="1031"/>
        <end position="1052"/>
    </location>
</feature>
<keyword evidence="8" id="KW-0479">Metal-binding</keyword>
<evidence type="ECO:0000256" key="10">
    <source>
        <dbReference type="ARBA" id="ARBA00022837"/>
    </source>
</evidence>
<dbReference type="InterPro" id="IPR018303">
    <property type="entry name" value="ATPase_P-typ_P_site"/>
</dbReference>
<keyword evidence="16 18" id="KW-0406">Ion transport</keyword>
<evidence type="ECO:0000256" key="6">
    <source>
        <dbReference type="ARBA" id="ARBA00022568"/>
    </source>
</evidence>
<keyword evidence="11 18" id="KW-0067">ATP-binding</keyword>
<dbReference type="SUPFAM" id="SSF81653">
    <property type="entry name" value="Calcium ATPase, transduction domain A"/>
    <property type="match status" value="1"/>
</dbReference>
<evidence type="ECO:0000313" key="21">
    <source>
        <dbReference type="Ensembl" id="ENSBMSP00010013124.1"/>
    </source>
</evidence>
<comment type="function">
    <text evidence="18">Catalyzes the hydrolysis of ATP coupled with the transport of calcium.</text>
</comment>
<keyword evidence="3 18" id="KW-0813">Transport</keyword>
<feature type="transmembrane region" description="Helical" evidence="18">
    <location>
        <begin position="98"/>
        <end position="121"/>
    </location>
</feature>
<evidence type="ECO:0000256" key="4">
    <source>
        <dbReference type="ARBA" id="ARBA00022475"/>
    </source>
</evidence>
<feature type="transmembrane region" description="Helical" evidence="18">
    <location>
        <begin position="923"/>
        <end position="941"/>
    </location>
</feature>
<evidence type="ECO:0000256" key="3">
    <source>
        <dbReference type="ARBA" id="ARBA00022448"/>
    </source>
</evidence>
<dbReference type="FunFam" id="1.20.1110.10:FF:000001">
    <property type="entry name" value="Calcium-transporting ATPase"/>
    <property type="match status" value="1"/>
</dbReference>
<dbReference type="PROSITE" id="PS00154">
    <property type="entry name" value="ATPASE_E1_E2"/>
    <property type="match status" value="1"/>
</dbReference>
<feature type="domain" description="Cation-transporting P-type ATPase N-terminal" evidence="20">
    <location>
        <begin position="47"/>
        <end position="123"/>
    </location>
</feature>
<dbReference type="InterPro" id="IPR001757">
    <property type="entry name" value="P_typ_ATPase"/>
</dbReference>
<feature type="region of interest" description="Disordered" evidence="19">
    <location>
        <begin position="1161"/>
        <end position="1210"/>
    </location>
</feature>
<dbReference type="FunFam" id="1.20.1110.10:FF:000002">
    <property type="entry name" value="Calcium-transporting ATPase"/>
    <property type="match status" value="1"/>
</dbReference>
<dbReference type="GO" id="GO:0016887">
    <property type="term" value="F:ATP hydrolysis activity"/>
    <property type="evidence" value="ECO:0007669"/>
    <property type="project" value="InterPro"/>
</dbReference>
<evidence type="ECO:0000256" key="7">
    <source>
        <dbReference type="ARBA" id="ARBA00022692"/>
    </source>
</evidence>
<dbReference type="NCBIfam" id="TIGR01494">
    <property type="entry name" value="ATPase_P-type"/>
    <property type="match status" value="3"/>
</dbReference>
<keyword evidence="6 18" id="KW-0109">Calcium transport</keyword>
<keyword evidence="13" id="KW-0112">Calmodulin-binding</keyword>
<evidence type="ECO:0000256" key="14">
    <source>
        <dbReference type="ARBA" id="ARBA00022967"/>
    </source>
</evidence>
<dbReference type="CDD" id="cd02081">
    <property type="entry name" value="P-type_ATPase_Ca_PMCA-like"/>
    <property type="match status" value="1"/>
</dbReference>
<dbReference type="PANTHER" id="PTHR24093">
    <property type="entry name" value="CATION TRANSPORTING ATPASE"/>
    <property type="match status" value="1"/>
</dbReference>
<dbReference type="InterPro" id="IPR006068">
    <property type="entry name" value="ATPase_P-typ_cation-transptr_C"/>
</dbReference>
<feature type="compositionally biased region" description="Polar residues" evidence="19">
    <location>
        <begin position="1"/>
        <end position="13"/>
    </location>
</feature>
<dbReference type="Pfam" id="PF13246">
    <property type="entry name" value="Cation_ATPase"/>
    <property type="match status" value="1"/>
</dbReference>
<feature type="region of interest" description="Disordered" evidence="19">
    <location>
        <begin position="1"/>
        <end position="24"/>
    </location>
</feature>
<evidence type="ECO:0000256" key="11">
    <source>
        <dbReference type="ARBA" id="ARBA00022840"/>
    </source>
</evidence>
<keyword evidence="7 18" id="KW-0812">Transmembrane</keyword>
<organism evidence="21">
    <name type="scientific">Balaenoptera musculus</name>
    <name type="common">Blue whale</name>
    <dbReference type="NCBI Taxonomy" id="9771"/>
    <lineage>
        <taxon>Eukaryota</taxon>
        <taxon>Metazoa</taxon>
        <taxon>Chordata</taxon>
        <taxon>Craniata</taxon>
        <taxon>Vertebrata</taxon>
        <taxon>Euteleostomi</taxon>
        <taxon>Mammalia</taxon>
        <taxon>Eutheria</taxon>
        <taxon>Laurasiatheria</taxon>
        <taxon>Artiodactyla</taxon>
        <taxon>Whippomorpha</taxon>
        <taxon>Cetacea</taxon>
        <taxon>Mysticeti</taxon>
        <taxon>Balaenopteridae</taxon>
        <taxon>Balaenoptera</taxon>
    </lineage>
</organism>
<dbReference type="FunFam" id="3.40.50.1000:FF:000007">
    <property type="entry name" value="Calcium-transporting ATPase"/>
    <property type="match status" value="1"/>
</dbReference>
<keyword evidence="14" id="KW-1278">Translocase</keyword>
<dbReference type="SFLD" id="SFLDF00027">
    <property type="entry name" value="p-type_atpase"/>
    <property type="match status" value="1"/>
</dbReference>
<sequence length="1210" mass="133874">MGDMTNSDFYSKNQRNESSHGGEFGCTMEELRSLMELRGTEAVVKIKETYGDTDTICRRLKTSPVEGLPGTAPDLEKRKQIFGQNFIPPKKPKTFLQLVWEALQDVTLIILEIAAIISLGLSFYHPPGENNEGCATAQAGAEDEGEAEAGWIEGAAILLSVICVVLVTAFNDWSKEKQFRGLQSRIEQEQKFTVVRAGQVVQIPVAEIVVGDIAQVKYGDLLPADGLFIQGNDLKIDESSLTGESDQVRKSVDKDPMLLSGTHVMEGSGRMVVTAVGVNSQTGIIFTLLGAGGEEEEKKDKKGKMQDGNVDASQSKAKQQDGAAAMEMQPLKSAEGGDTDDKKKANMHKKEKSVLQGKLTKLAVQIGKAGLVMSAITVIILVLYFTVDTFVVNKKPWLPECTPVYVQYFVKFFIIGVTVLVVAVPEGLPLAVTISLAYSVKKMMKDNNLVRHLDACETMGNATAICSDKTGTLTTNRMTVVQAYVGDVHYKEIPDPSSINAKTMELLVSAIAINSAYTTKILPPEKEGALPRQVGNKTECGLLGFMLDLKQDYEPVRSQMPEEKLYKVYTFNSVRKSMSTVIKLPDESFRMYSKGASEIVLKKCCKILNGAGEARVFRPRDRDEMVKKVIEPMACDGLRTICVAYRDLPSSPEPDWDNENDILNELTCICVVGIEDPVRPEVPEAIRKCQRAGITVRMVTGDNINTARAIAIKCGIIHPGEDFLCLEGKEFNRRIRNEKGEIEQERIDKIWPKLRVLARSSPTDKHTLVKGIIDSTHTEQRQVVAVTGDGTNDGPALKKADVGFAMGIAGTDVAKEASDIILTDDNFSSIVKAVMWRNVYDSISKFLQFQLTVNVVAVIVAFTGACITQDSPLKAVQMLWVNLIMDTFASLALATEPPTETLLLRKPYGRNKPLISRTMMKNILGHAVYQLTLIFTLLFVGEKMFQIDSGRNAPLHSPPSEHYTIIFNTFVMMQLFNEINARKIHGERNVFDGIFRNPIFCTIVLGTFAIQIVIVQFGGKPFSCSPLQLDQWMWCIFIGLGELVWGQVIATIPTSRLKFLKEAGRLTQKEEIPEEELNEDVEEIDHAERELRRGQILWFRGLNRIQTQIRVVKAFRSSLYEGLEPESRTSIHNFMAHPEFRVEDSQPHIPLIDDTDLEEDAALKQNSSPPSSLNKNNSAIDSGINLTTDTSKSATSSSPGSPIHSLETSL</sequence>
<feature type="transmembrane region" description="Helical" evidence="18">
    <location>
        <begin position="151"/>
        <end position="170"/>
    </location>
</feature>
<dbReference type="Pfam" id="PF00122">
    <property type="entry name" value="E1-E2_ATPase"/>
    <property type="match status" value="1"/>
</dbReference>
<dbReference type="Gene3D" id="3.40.1110.10">
    <property type="entry name" value="Calcium-transporting ATPase, cytoplasmic domain N"/>
    <property type="match status" value="1"/>
</dbReference>
<dbReference type="EC" id="7.2.2.10" evidence="18"/>
<dbReference type="SUPFAM" id="SSF81665">
    <property type="entry name" value="Calcium ATPase, transmembrane domain M"/>
    <property type="match status" value="1"/>
</dbReference>
<keyword evidence="5" id="KW-0597">Phosphoprotein</keyword>
<feature type="region of interest" description="Disordered" evidence="19">
    <location>
        <begin position="296"/>
        <end position="350"/>
    </location>
</feature>
<dbReference type="Gene3D" id="1.20.1110.10">
    <property type="entry name" value="Calcium-transporting ATPase, transmembrane domain"/>
    <property type="match status" value="3"/>
</dbReference>
<protein>
    <recommendedName>
        <fullName evidence="18">Calcium-transporting ATPase</fullName>
        <ecNumber evidence="18">7.2.2.10</ecNumber>
    </recommendedName>
</protein>
<feature type="compositionally biased region" description="Low complexity" evidence="19">
    <location>
        <begin position="1163"/>
        <end position="1178"/>
    </location>
</feature>
<dbReference type="InterPro" id="IPR008250">
    <property type="entry name" value="ATPase_P-typ_transduc_dom_A_sf"/>
</dbReference>
<keyword evidence="10 18" id="KW-0106">Calcium</keyword>
<accession>A0A8C0D0N4</accession>
<evidence type="ECO:0000259" key="20">
    <source>
        <dbReference type="SMART" id="SM00831"/>
    </source>
</evidence>
<dbReference type="FunFam" id="3.40.1110.10:FF:000032">
    <property type="entry name" value="Calcium-transporting ATPase"/>
    <property type="match status" value="1"/>
</dbReference>
<dbReference type="SFLD" id="SFLDS00003">
    <property type="entry name" value="Haloacid_Dehalogenase"/>
    <property type="match status" value="1"/>
</dbReference>
<dbReference type="Pfam" id="PF12424">
    <property type="entry name" value="ATP_Ca_trans_C"/>
    <property type="match status" value="1"/>
</dbReference>
<reference evidence="21" key="1">
    <citation type="submission" date="2023-09" db="UniProtKB">
        <authorList>
            <consortium name="Ensembl"/>
        </authorList>
    </citation>
    <scope>IDENTIFICATION</scope>
</reference>
<dbReference type="GO" id="GO:0005516">
    <property type="term" value="F:calmodulin binding"/>
    <property type="evidence" value="ECO:0007669"/>
    <property type="project" value="UniProtKB-KW"/>
</dbReference>
<dbReference type="InterPro" id="IPR004014">
    <property type="entry name" value="ATPase_P-typ_cation-transptr_N"/>
</dbReference>
<feature type="compositionally biased region" description="Basic and acidic residues" evidence="19">
    <location>
        <begin position="296"/>
        <end position="305"/>
    </location>
</feature>
<evidence type="ECO:0000256" key="12">
    <source>
        <dbReference type="ARBA" id="ARBA00022842"/>
    </source>
</evidence>
<dbReference type="Pfam" id="PF00689">
    <property type="entry name" value="Cation_ATPase_C"/>
    <property type="match status" value="1"/>
</dbReference>
<dbReference type="GO" id="GO:0046872">
    <property type="term" value="F:metal ion binding"/>
    <property type="evidence" value="ECO:0007669"/>
    <property type="project" value="UniProtKB-KW"/>
</dbReference>
<dbReference type="Ensembl" id="ENSBMST00010014570.1">
    <property type="protein sequence ID" value="ENSBMSP00010013124.1"/>
    <property type="gene ID" value="ENSBMSG00010008618.1"/>
</dbReference>
<comment type="subcellular location">
    <subcellularLocation>
        <location evidence="1">Cell membrane</location>
        <topology evidence="1">Multi-pass membrane protein</topology>
    </subcellularLocation>
    <subcellularLocation>
        <location evidence="18">Membrane</location>
        <topology evidence="18">Multi-pass membrane protein</topology>
    </subcellularLocation>
</comment>
<gene>
    <name evidence="21" type="primary">ATP2B2</name>
</gene>
<dbReference type="Pfam" id="PF08282">
    <property type="entry name" value="Hydrolase_3"/>
    <property type="match status" value="1"/>
</dbReference>
<dbReference type="InterPro" id="IPR036412">
    <property type="entry name" value="HAD-like_sf"/>
</dbReference>
<evidence type="ECO:0000256" key="18">
    <source>
        <dbReference type="RuleBase" id="RU361146"/>
    </source>
</evidence>
<feature type="compositionally biased region" description="Low complexity" evidence="19">
    <location>
        <begin position="1187"/>
        <end position="1201"/>
    </location>
</feature>
<keyword evidence="17 18" id="KW-0472">Membrane</keyword>
<evidence type="ECO:0000256" key="9">
    <source>
        <dbReference type="ARBA" id="ARBA00022741"/>
    </source>
</evidence>
<dbReference type="InterPro" id="IPR023214">
    <property type="entry name" value="HAD_sf"/>
</dbReference>
<dbReference type="FunFam" id="1.20.1110.10:FF:000008">
    <property type="entry name" value="Calcium-transporting ATPase"/>
    <property type="match status" value="1"/>
</dbReference>
<dbReference type="GO" id="GO:0098839">
    <property type="term" value="C:postsynaptic density membrane"/>
    <property type="evidence" value="ECO:0007669"/>
    <property type="project" value="TreeGrafter"/>
</dbReference>
<dbReference type="PRINTS" id="PR00119">
    <property type="entry name" value="CATATPASE"/>
</dbReference>
<evidence type="ECO:0000256" key="5">
    <source>
        <dbReference type="ARBA" id="ARBA00022553"/>
    </source>
</evidence>
<dbReference type="SUPFAM" id="SSF81660">
    <property type="entry name" value="Metal cation-transporting ATPase, ATP-binding domain N"/>
    <property type="match status" value="1"/>
</dbReference>
<evidence type="ECO:0000256" key="1">
    <source>
        <dbReference type="ARBA" id="ARBA00004651"/>
    </source>
</evidence>
<proteinExistence type="inferred from homology"/>
<evidence type="ECO:0000256" key="2">
    <source>
        <dbReference type="ARBA" id="ARBA00006124"/>
    </source>
</evidence>
<dbReference type="GeneTree" id="ENSGT00940000161461"/>
<dbReference type="InterPro" id="IPR022141">
    <property type="entry name" value="ATP_Ca_trans_C"/>
</dbReference>
<evidence type="ECO:0000256" key="19">
    <source>
        <dbReference type="SAM" id="MobiDB-lite"/>
    </source>
</evidence>
<keyword evidence="4" id="KW-1003">Cell membrane</keyword>
<evidence type="ECO:0000256" key="8">
    <source>
        <dbReference type="ARBA" id="ARBA00022723"/>
    </source>
</evidence>
<dbReference type="SMART" id="SM00831">
    <property type="entry name" value="Cation_ATPase_N"/>
    <property type="match status" value="1"/>
</dbReference>
<dbReference type="InterPro" id="IPR006408">
    <property type="entry name" value="P-type_ATPase_IIB"/>
</dbReference>
<keyword evidence="12" id="KW-0460">Magnesium</keyword>
<dbReference type="PRINTS" id="PR00121">
    <property type="entry name" value="NAKATPASE"/>
</dbReference>
<dbReference type="Pfam" id="PF00690">
    <property type="entry name" value="Cation_ATPase_N"/>
    <property type="match status" value="1"/>
</dbReference>
<dbReference type="SUPFAM" id="SSF56784">
    <property type="entry name" value="HAD-like"/>
    <property type="match status" value="1"/>
</dbReference>
<dbReference type="Gene3D" id="2.70.150.10">
    <property type="entry name" value="Calcium-transporting ATPase, cytoplasmic transduction domain A"/>
    <property type="match status" value="1"/>
</dbReference>
<evidence type="ECO:0000256" key="17">
    <source>
        <dbReference type="ARBA" id="ARBA00023136"/>
    </source>
</evidence>
<dbReference type="Gene3D" id="3.40.50.1000">
    <property type="entry name" value="HAD superfamily/HAD-like"/>
    <property type="match status" value="1"/>
</dbReference>
<dbReference type="GO" id="GO:0005524">
    <property type="term" value="F:ATP binding"/>
    <property type="evidence" value="ECO:0007669"/>
    <property type="project" value="UniProtKB-KW"/>
</dbReference>
<dbReference type="GO" id="GO:0051480">
    <property type="term" value="P:regulation of cytosolic calcium ion concentration"/>
    <property type="evidence" value="ECO:0007669"/>
    <property type="project" value="TreeGrafter"/>
</dbReference>
<name>A0A8C0D0N4_BALMU</name>
<feature type="transmembrane region" description="Helical" evidence="18">
    <location>
        <begin position="371"/>
        <end position="392"/>
    </location>
</feature>
<evidence type="ECO:0000256" key="15">
    <source>
        <dbReference type="ARBA" id="ARBA00022989"/>
    </source>
</evidence>
<comment type="catalytic activity">
    <reaction evidence="18">
        <text>Ca(2+)(in) + ATP + H2O = Ca(2+)(out) + ADP + phosphate + H(+)</text>
        <dbReference type="Rhea" id="RHEA:18105"/>
        <dbReference type="ChEBI" id="CHEBI:15377"/>
        <dbReference type="ChEBI" id="CHEBI:15378"/>
        <dbReference type="ChEBI" id="CHEBI:29108"/>
        <dbReference type="ChEBI" id="CHEBI:30616"/>
        <dbReference type="ChEBI" id="CHEBI:43474"/>
        <dbReference type="ChEBI" id="CHEBI:456216"/>
        <dbReference type="EC" id="7.2.2.10"/>
    </reaction>
</comment>
<dbReference type="GO" id="GO:0098978">
    <property type="term" value="C:glutamatergic synapse"/>
    <property type="evidence" value="ECO:0007669"/>
    <property type="project" value="UniProtKB-ARBA"/>
</dbReference>
<dbReference type="InterPro" id="IPR059000">
    <property type="entry name" value="ATPase_P-type_domA"/>
</dbReference>
<evidence type="ECO:0000256" key="13">
    <source>
        <dbReference type="ARBA" id="ARBA00022860"/>
    </source>
</evidence>
<dbReference type="InterPro" id="IPR023298">
    <property type="entry name" value="ATPase_P-typ_TM_dom_sf"/>
</dbReference>
<dbReference type="SFLD" id="SFLDG00002">
    <property type="entry name" value="C1.7:_P-type_atpase_like"/>
    <property type="match status" value="1"/>
</dbReference>
<comment type="similarity">
    <text evidence="2 18">Belongs to the cation transport ATPase (P-type) (TC 3.A.3) family. Type IIB subfamily.</text>
</comment>
<feature type="transmembrane region" description="Helical" evidence="18">
    <location>
        <begin position="999"/>
        <end position="1019"/>
    </location>
</feature>
<dbReference type="GO" id="GO:0030165">
    <property type="term" value="F:PDZ domain binding"/>
    <property type="evidence" value="ECO:0007669"/>
    <property type="project" value="TreeGrafter"/>
</dbReference>
<evidence type="ECO:0000256" key="16">
    <source>
        <dbReference type="ARBA" id="ARBA00023065"/>
    </source>
</evidence>